<proteinExistence type="predicted"/>
<name>A0A6C0JCG2_9ZZZZ</name>
<dbReference type="EMBL" id="MN740369">
    <property type="protein sequence ID" value="QHU03073.1"/>
    <property type="molecule type" value="Genomic_DNA"/>
</dbReference>
<organism evidence="1">
    <name type="scientific">viral metagenome</name>
    <dbReference type="NCBI Taxonomy" id="1070528"/>
    <lineage>
        <taxon>unclassified sequences</taxon>
        <taxon>metagenomes</taxon>
        <taxon>organismal metagenomes</taxon>
    </lineage>
</organism>
<reference evidence="1" key="1">
    <citation type="journal article" date="2020" name="Nature">
        <title>Giant virus diversity and host interactions through global metagenomics.</title>
        <authorList>
            <person name="Schulz F."/>
            <person name="Roux S."/>
            <person name="Paez-Espino D."/>
            <person name="Jungbluth S."/>
            <person name="Walsh D.A."/>
            <person name="Denef V.J."/>
            <person name="McMahon K.D."/>
            <person name="Konstantinidis K.T."/>
            <person name="Eloe-Fadrosh E.A."/>
            <person name="Kyrpides N.C."/>
            <person name="Woyke T."/>
        </authorList>
    </citation>
    <scope>NUCLEOTIDE SEQUENCE</scope>
    <source>
        <strain evidence="1">GVMAG-M-3300025890-48</strain>
    </source>
</reference>
<sequence>MAYVSNYTFNNLSRIGNDSCDLLQRNVQNAASSNYLLTNYKPACPMNDAVAFATSQPSINFSGSKQVGIGGCNIDINSELHITNMTRSKNKISLYQRPYTTVPFLGRGSSNPVLESQIQQGELANNRKTLNPSSEVSYIKYSNVPMIPSLQATISNPANLVEGVAAEGWIRGGLPSRELERDRDYAKK</sequence>
<accession>A0A6C0JCG2</accession>
<evidence type="ECO:0000313" key="1">
    <source>
        <dbReference type="EMBL" id="QHU03073.1"/>
    </source>
</evidence>
<protein>
    <submittedName>
        <fullName evidence="1">Uncharacterized protein</fullName>
    </submittedName>
</protein>
<dbReference type="AlphaFoldDB" id="A0A6C0JCG2"/>